<reference evidence="2" key="2">
    <citation type="submission" date="2021-09" db="EMBL/GenBank/DDBJ databases">
        <authorList>
            <person name="Jia N."/>
            <person name="Wang J."/>
            <person name="Shi W."/>
            <person name="Du L."/>
            <person name="Sun Y."/>
            <person name="Zhan W."/>
            <person name="Jiang J."/>
            <person name="Wang Q."/>
            <person name="Zhang B."/>
            <person name="Ji P."/>
            <person name="Sakyi L.B."/>
            <person name="Cui X."/>
            <person name="Yuan T."/>
            <person name="Jiang B."/>
            <person name="Yang W."/>
            <person name="Lam T.T.-Y."/>
            <person name="Chang Q."/>
            <person name="Ding S."/>
            <person name="Wang X."/>
            <person name="Zhu J."/>
            <person name="Ruan X."/>
            <person name="Zhao L."/>
            <person name="Wei J."/>
            <person name="Que T."/>
            <person name="Du C."/>
            <person name="Cheng J."/>
            <person name="Dai P."/>
            <person name="Han X."/>
            <person name="Huang E."/>
            <person name="Gao Y."/>
            <person name="Liu J."/>
            <person name="Shao H."/>
            <person name="Ye R."/>
            <person name="Li L."/>
            <person name="Wei W."/>
            <person name="Wang X."/>
            <person name="Wang C."/>
            <person name="Huo Q."/>
            <person name="Li W."/>
            <person name="Guo W."/>
            <person name="Chen H."/>
            <person name="Chen S."/>
            <person name="Zhou L."/>
            <person name="Zhou L."/>
            <person name="Ni X."/>
            <person name="Tian J."/>
            <person name="Zhou Y."/>
            <person name="Sheng Y."/>
            <person name="Liu T."/>
            <person name="Pan Y."/>
            <person name="Xia L."/>
            <person name="Li J."/>
            <person name="Zhao F."/>
            <person name="Cao W."/>
        </authorList>
    </citation>
    <scope>NUCLEOTIDE SEQUENCE</scope>
    <source>
        <strain evidence="2">Rmic-2018</strain>
        <tissue evidence="2">Larvae</tissue>
    </source>
</reference>
<proteinExistence type="predicted"/>
<keyword evidence="3" id="KW-1185">Reference proteome</keyword>
<dbReference type="AlphaFoldDB" id="A0A9J6EI00"/>
<feature type="region of interest" description="Disordered" evidence="1">
    <location>
        <begin position="176"/>
        <end position="204"/>
    </location>
</feature>
<accession>A0A9J6EI00</accession>
<organism evidence="2 3">
    <name type="scientific">Rhipicephalus microplus</name>
    <name type="common">Cattle tick</name>
    <name type="synonym">Boophilus microplus</name>
    <dbReference type="NCBI Taxonomy" id="6941"/>
    <lineage>
        <taxon>Eukaryota</taxon>
        <taxon>Metazoa</taxon>
        <taxon>Ecdysozoa</taxon>
        <taxon>Arthropoda</taxon>
        <taxon>Chelicerata</taxon>
        <taxon>Arachnida</taxon>
        <taxon>Acari</taxon>
        <taxon>Parasitiformes</taxon>
        <taxon>Ixodida</taxon>
        <taxon>Ixodoidea</taxon>
        <taxon>Ixodidae</taxon>
        <taxon>Rhipicephalinae</taxon>
        <taxon>Rhipicephalus</taxon>
        <taxon>Boophilus</taxon>
    </lineage>
</organism>
<evidence type="ECO:0000313" key="2">
    <source>
        <dbReference type="EMBL" id="KAH8034043.1"/>
    </source>
</evidence>
<reference evidence="2" key="1">
    <citation type="journal article" date="2020" name="Cell">
        <title>Large-Scale Comparative Analyses of Tick Genomes Elucidate Their Genetic Diversity and Vector Capacities.</title>
        <authorList>
            <consortium name="Tick Genome and Microbiome Consortium (TIGMIC)"/>
            <person name="Jia N."/>
            <person name="Wang J."/>
            <person name="Shi W."/>
            <person name="Du L."/>
            <person name="Sun Y."/>
            <person name="Zhan W."/>
            <person name="Jiang J.F."/>
            <person name="Wang Q."/>
            <person name="Zhang B."/>
            <person name="Ji P."/>
            <person name="Bell-Sakyi L."/>
            <person name="Cui X.M."/>
            <person name="Yuan T.T."/>
            <person name="Jiang B.G."/>
            <person name="Yang W.F."/>
            <person name="Lam T.T."/>
            <person name="Chang Q.C."/>
            <person name="Ding S.J."/>
            <person name="Wang X.J."/>
            <person name="Zhu J.G."/>
            <person name="Ruan X.D."/>
            <person name="Zhao L."/>
            <person name="Wei J.T."/>
            <person name="Ye R.Z."/>
            <person name="Que T.C."/>
            <person name="Du C.H."/>
            <person name="Zhou Y.H."/>
            <person name="Cheng J.X."/>
            <person name="Dai P.F."/>
            <person name="Guo W.B."/>
            <person name="Han X.H."/>
            <person name="Huang E.J."/>
            <person name="Li L.F."/>
            <person name="Wei W."/>
            <person name="Gao Y.C."/>
            <person name="Liu J.Z."/>
            <person name="Shao H.Z."/>
            <person name="Wang X."/>
            <person name="Wang C.C."/>
            <person name="Yang T.C."/>
            <person name="Huo Q.B."/>
            <person name="Li W."/>
            <person name="Chen H.Y."/>
            <person name="Chen S.E."/>
            <person name="Zhou L.G."/>
            <person name="Ni X.B."/>
            <person name="Tian J.H."/>
            <person name="Sheng Y."/>
            <person name="Liu T."/>
            <person name="Pan Y.S."/>
            <person name="Xia L.Y."/>
            <person name="Li J."/>
            <person name="Zhao F."/>
            <person name="Cao W.C."/>
        </authorList>
    </citation>
    <scope>NUCLEOTIDE SEQUENCE</scope>
    <source>
        <strain evidence="2">Rmic-2018</strain>
    </source>
</reference>
<comment type="caution">
    <text evidence="2">The sequence shown here is derived from an EMBL/GenBank/DDBJ whole genome shotgun (WGS) entry which is preliminary data.</text>
</comment>
<sequence>MARAMRDSFTCMAMGRSQEEGDGPCGRLHIAAPEICSKLACRPQAQRNAATSSETRGLRSTGEAMVIQATALPLPARPRVLANTTATMNEIAPTAPMHRTTLYTMRLVLTIIFGHTRNHDKAMYSISISGLLASTTAKISAQAELHAICVHFGDVRGGQFHRMFIVTLRETGRLPAFTEEGSGRRRRTAPSTLRRLPPHSPGRR</sequence>
<gene>
    <name evidence="2" type="ORF">HPB51_019138</name>
</gene>
<evidence type="ECO:0000256" key="1">
    <source>
        <dbReference type="SAM" id="MobiDB-lite"/>
    </source>
</evidence>
<protein>
    <submittedName>
        <fullName evidence="2">Uncharacterized protein</fullName>
    </submittedName>
</protein>
<dbReference type="EMBL" id="JABSTU010000004">
    <property type="protein sequence ID" value="KAH8034043.1"/>
    <property type="molecule type" value="Genomic_DNA"/>
</dbReference>
<dbReference type="Proteomes" id="UP000821866">
    <property type="component" value="Chromosome 2"/>
</dbReference>
<evidence type="ECO:0000313" key="3">
    <source>
        <dbReference type="Proteomes" id="UP000821866"/>
    </source>
</evidence>
<name>A0A9J6EI00_RHIMP</name>